<evidence type="ECO:0000313" key="3">
    <source>
        <dbReference type="Proteomes" id="UP000075670"/>
    </source>
</evidence>
<name>A0A151B0H7_9FIRM</name>
<gene>
    <name evidence="2" type="ORF">MOMUL_00310</name>
</gene>
<evidence type="ECO:0000313" key="2">
    <source>
        <dbReference type="EMBL" id="KYH33330.1"/>
    </source>
</evidence>
<keyword evidence="1" id="KW-1133">Transmembrane helix</keyword>
<feature type="transmembrane region" description="Helical" evidence="1">
    <location>
        <begin position="61"/>
        <end position="78"/>
    </location>
</feature>
<keyword evidence="1" id="KW-0812">Transmembrane</keyword>
<evidence type="ECO:0000256" key="1">
    <source>
        <dbReference type="SAM" id="Phobius"/>
    </source>
</evidence>
<organism evidence="2 3">
    <name type="scientific">Moorella mulderi DSM 14980</name>
    <dbReference type="NCBI Taxonomy" id="1122241"/>
    <lineage>
        <taxon>Bacteria</taxon>
        <taxon>Bacillati</taxon>
        <taxon>Bacillota</taxon>
        <taxon>Clostridia</taxon>
        <taxon>Neomoorellales</taxon>
        <taxon>Neomoorellaceae</taxon>
        <taxon>Neomoorella</taxon>
    </lineage>
</organism>
<sequence>MPPFVFLLILQTLEGRHWFPPLRIIQAQRARTMAITMETRGFGAGPRISLRTSTFRRLDPGVISGCLFLTAALVVVALR</sequence>
<comment type="caution">
    <text evidence="2">The sequence shown here is derived from an EMBL/GenBank/DDBJ whole genome shotgun (WGS) entry which is preliminary data.</text>
</comment>
<accession>A0A151B0H7</accession>
<dbReference type="RefSeq" id="WP_062279981.1">
    <property type="nucleotide sequence ID" value="NZ_LTBC01000001.1"/>
</dbReference>
<reference evidence="2 3" key="1">
    <citation type="submission" date="2016-02" db="EMBL/GenBank/DDBJ databases">
        <title>Genome sequence of Moorella mulderi DSM 14980.</title>
        <authorList>
            <person name="Poehlein A."/>
            <person name="Daniel R."/>
        </authorList>
    </citation>
    <scope>NUCLEOTIDE SEQUENCE [LARGE SCALE GENOMIC DNA]</scope>
    <source>
        <strain evidence="2 3">DSM 14980</strain>
    </source>
</reference>
<protein>
    <submittedName>
        <fullName evidence="2">Uncharacterized protein</fullName>
    </submittedName>
</protein>
<dbReference type="EMBL" id="LTBC01000001">
    <property type="protein sequence ID" value="KYH33330.1"/>
    <property type="molecule type" value="Genomic_DNA"/>
</dbReference>
<dbReference type="Proteomes" id="UP000075670">
    <property type="component" value="Unassembled WGS sequence"/>
</dbReference>
<dbReference type="AlphaFoldDB" id="A0A151B0H7"/>
<dbReference type="PATRIC" id="fig|1122241.3.peg.37"/>
<keyword evidence="3" id="KW-1185">Reference proteome</keyword>
<keyword evidence="1" id="KW-0472">Membrane</keyword>
<proteinExistence type="predicted"/>